<feature type="repeat" description="ANK" evidence="3">
    <location>
        <begin position="360"/>
        <end position="392"/>
    </location>
</feature>
<evidence type="ECO:0008006" key="6">
    <source>
        <dbReference type="Google" id="ProtNLM"/>
    </source>
</evidence>
<dbReference type="Proteomes" id="UP001447188">
    <property type="component" value="Unassembled WGS sequence"/>
</dbReference>
<feature type="repeat" description="ANK" evidence="3">
    <location>
        <begin position="157"/>
        <end position="189"/>
    </location>
</feature>
<dbReference type="InterPro" id="IPR002110">
    <property type="entry name" value="Ankyrin_rpt"/>
</dbReference>
<comment type="caution">
    <text evidence="4">The sequence shown here is derived from an EMBL/GenBank/DDBJ whole genome shotgun (WGS) entry which is preliminary data.</text>
</comment>
<dbReference type="PROSITE" id="PS50297">
    <property type="entry name" value="ANK_REP_REGION"/>
    <property type="match status" value="6"/>
</dbReference>
<evidence type="ECO:0000256" key="3">
    <source>
        <dbReference type="PROSITE-ProRule" id="PRU00023"/>
    </source>
</evidence>
<reference evidence="4 5" key="1">
    <citation type="submission" date="2024-02" db="EMBL/GenBank/DDBJ databases">
        <title>Discinaceae phylogenomics.</title>
        <authorList>
            <person name="Dirks A.C."/>
            <person name="James T.Y."/>
        </authorList>
    </citation>
    <scope>NUCLEOTIDE SEQUENCE [LARGE SCALE GENOMIC DNA]</scope>
    <source>
        <strain evidence="4 5">ACD0624</strain>
    </source>
</reference>
<evidence type="ECO:0000313" key="4">
    <source>
        <dbReference type="EMBL" id="KAL0633416.1"/>
    </source>
</evidence>
<feature type="repeat" description="ANK" evidence="3">
    <location>
        <begin position="327"/>
        <end position="359"/>
    </location>
</feature>
<gene>
    <name evidence="4" type="ORF">Q9L58_007667</name>
</gene>
<dbReference type="Gene3D" id="1.25.40.20">
    <property type="entry name" value="Ankyrin repeat-containing domain"/>
    <property type="match status" value="4"/>
</dbReference>
<dbReference type="Pfam" id="PF13637">
    <property type="entry name" value="Ank_4"/>
    <property type="match status" value="1"/>
</dbReference>
<feature type="repeat" description="ANK" evidence="3">
    <location>
        <begin position="441"/>
        <end position="475"/>
    </location>
</feature>
<dbReference type="PRINTS" id="PR01415">
    <property type="entry name" value="ANKYRIN"/>
</dbReference>
<dbReference type="PANTHER" id="PTHR24198">
    <property type="entry name" value="ANKYRIN REPEAT AND PROTEIN KINASE DOMAIN-CONTAINING PROTEIN"/>
    <property type="match status" value="1"/>
</dbReference>
<evidence type="ECO:0000256" key="2">
    <source>
        <dbReference type="ARBA" id="ARBA00023043"/>
    </source>
</evidence>
<proteinExistence type="predicted"/>
<dbReference type="PANTHER" id="PTHR24198:SF165">
    <property type="entry name" value="ANKYRIN REPEAT-CONTAINING PROTEIN-RELATED"/>
    <property type="match status" value="1"/>
</dbReference>
<dbReference type="Pfam" id="PF12796">
    <property type="entry name" value="Ank_2"/>
    <property type="match status" value="3"/>
</dbReference>
<dbReference type="InterPro" id="IPR036770">
    <property type="entry name" value="Ankyrin_rpt-contain_sf"/>
</dbReference>
<evidence type="ECO:0000313" key="5">
    <source>
        <dbReference type="Proteomes" id="UP001447188"/>
    </source>
</evidence>
<keyword evidence="5" id="KW-1185">Reference proteome</keyword>
<feature type="repeat" description="ANK" evidence="3">
    <location>
        <begin position="124"/>
        <end position="156"/>
    </location>
</feature>
<dbReference type="SMART" id="SM00248">
    <property type="entry name" value="ANK"/>
    <property type="match status" value="11"/>
</dbReference>
<name>A0ABR3GCY1_9PEZI</name>
<dbReference type="SUPFAM" id="SSF48403">
    <property type="entry name" value="Ankyrin repeat"/>
    <property type="match status" value="2"/>
</dbReference>
<organism evidence="4 5">
    <name type="scientific">Discina gigas</name>
    <dbReference type="NCBI Taxonomy" id="1032678"/>
    <lineage>
        <taxon>Eukaryota</taxon>
        <taxon>Fungi</taxon>
        <taxon>Dikarya</taxon>
        <taxon>Ascomycota</taxon>
        <taxon>Pezizomycotina</taxon>
        <taxon>Pezizomycetes</taxon>
        <taxon>Pezizales</taxon>
        <taxon>Discinaceae</taxon>
        <taxon>Discina</taxon>
    </lineage>
</organism>
<protein>
    <recommendedName>
        <fullName evidence="6">Ankyrin repeat protein</fullName>
    </recommendedName>
</protein>
<feature type="repeat" description="ANK" evidence="3">
    <location>
        <begin position="225"/>
        <end position="259"/>
    </location>
</feature>
<evidence type="ECO:0000256" key="1">
    <source>
        <dbReference type="ARBA" id="ARBA00022737"/>
    </source>
</evidence>
<accession>A0ABR3GCY1</accession>
<keyword evidence="1" id="KW-0677">Repeat</keyword>
<dbReference type="PROSITE" id="PS50088">
    <property type="entry name" value="ANK_REPEAT"/>
    <property type="match status" value="7"/>
</dbReference>
<feature type="repeat" description="ANK" evidence="3">
    <location>
        <begin position="260"/>
        <end position="292"/>
    </location>
</feature>
<dbReference type="EMBL" id="JBBBZM010000126">
    <property type="protein sequence ID" value="KAL0633416.1"/>
    <property type="molecule type" value="Genomic_DNA"/>
</dbReference>
<keyword evidence="2 3" id="KW-0040">ANK repeat</keyword>
<sequence>MPPLLTLSNELLLLIAKEIDDASHLCKFLRVNRRIAELLSQTLYRAAARSEYSVIALTCATVTRNETMLRVLLENGARVTVKADAMTIIHKGPATCEDEALRQVLEKGANIIIQKRGTKYSKPRERPALQWVAKIGHAGMARVLLANGADISARDKAGWTALHQAANSGHERVVDILLGRGAQTSVRTNDIYAVSPLDLAIQSGSKETVRLILRNSDVTVPYIGTDMMPLHAAANFLDDDVTTVKLLLSKGANIASEDSRGNSALGFAARQGNEKVLRLLLDEGATVNDAAYSVLYQPDFWYIQHPWLLTVAKMILENTPVDFRGTPRKTPLRLAVEYHDEDLVRSILKRGADVNARHTDRSTPLHMAAWRGRDDLVKLLLEYGADVNAKDRACETALHAAMRENKFEFQGEMSPYYQGSAEVTRLLIDAGVNIDARSNGSKMTALHRAADSHFVDTEAVSLLLERGANTSLRTEARCTALDLALRCGNESVIALLRENEYQPYPPKVAGVYWTSDNSGFSANRSRR</sequence>